<organism evidence="1 2">
    <name type="scientific">Escherichia coli</name>
    <dbReference type="NCBI Taxonomy" id="562"/>
    <lineage>
        <taxon>Bacteria</taxon>
        <taxon>Pseudomonadati</taxon>
        <taxon>Pseudomonadota</taxon>
        <taxon>Gammaproteobacteria</taxon>
        <taxon>Enterobacterales</taxon>
        <taxon>Enterobacteriaceae</taxon>
        <taxon>Escherichia</taxon>
    </lineage>
</organism>
<dbReference type="Gene3D" id="3.30.420.40">
    <property type="match status" value="1"/>
</dbReference>
<dbReference type="InterPro" id="IPR043129">
    <property type="entry name" value="ATPase_NBD"/>
</dbReference>
<name>A0A484YSK5_ECOLX</name>
<sequence length="32" mass="3513">MRVLGIETSCDETGIAIYDDEKGLLANNCIVR</sequence>
<protein>
    <submittedName>
        <fullName evidence="1">O-sialoglycoprotein endopeptidase</fullName>
    </submittedName>
</protein>
<evidence type="ECO:0000313" key="2">
    <source>
        <dbReference type="Proteomes" id="UP000372890"/>
    </source>
</evidence>
<proteinExistence type="predicted"/>
<gene>
    <name evidence="1" type="primary">gcp_1</name>
    <name evidence="1" type="ORF">NCTC9001_05758</name>
</gene>
<reference evidence="1 2" key="1">
    <citation type="submission" date="2019-03" db="EMBL/GenBank/DDBJ databases">
        <authorList>
            <consortium name="Pathogen Informatics"/>
        </authorList>
    </citation>
    <scope>NUCLEOTIDE SEQUENCE [LARGE SCALE GENOMIC DNA]</scope>
    <source>
        <strain evidence="1 2">NCTC9001</strain>
    </source>
</reference>
<dbReference type="EMBL" id="CAADIS010000005">
    <property type="protein sequence ID" value="VFS38265.1"/>
    <property type="molecule type" value="Genomic_DNA"/>
</dbReference>
<dbReference type="AlphaFoldDB" id="A0A484YSK5"/>
<dbReference type="SUPFAM" id="SSF53067">
    <property type="entry name" value="Actin-like ATPase domain"/>
    <property type="match status" value="1"/>
</dbReference>
<evidence type="ECO:0000313" key="1">
    <source>
        <dbReference type="EMBL" id="VFS38265.1"/>
    </source>
</evidence>
<dbReference type="Proteomes" id="UP000372890">
    <property type="component" value="Unassembled WGS sequence"/>
</dbReference>
<accession>A0A484YSK5</accession>